<dbReference type="Proteomes" id="UP000240996">
    <property type="component" value="Unassembled WGS sequence"/>
</dbReference>
<comment type="caution">
    <text evidence="2">The sequence shown here is derived from an EMBL/GenBank/DDBJ whole genome shotgun (WGS) entry which is preliminary data.</text>
</comment>
<gene>
    <name evidence="2" type="ORF">C8J24_1825</name>
</gene>
<dbReference type="EMBL" id="PZZN01000002">
    <property type="protein sequence ID" value="PTM45599.1"/>
    <property type="molecule type" value="Genomic_DNA"/>
</dbReference>
<protein>
    <submittedName>
        <fullName evidence="2">Outer membrane immunogenic protein</fullName>
    </submittedName>
</protein>
<proteinExistence type="predicted"/>
<dbReference type="RefSeq" id="WP_031394478.1">
    <property type="nucleotide sequence ID" value="NZ_CP128316.1"/>
</dbReference>
<evidence type="ECO:0000256" key="1">
    <source>
        <dbReference type="SAM" id="SignalP"/>
    </source>
</evidence>
<dbReference type="AlphaFoldDB" id="A0A2T4YQ19"/>
<evidence type="ECO:0000313" key="3">
    <source>
        <dbReference type="Proteomes" id="UP000240996"/>
    </source>
</evidence>
<dbReference type="SUPFAM" id="SSF56925">
    <property type="entry name" value="OMPA-like"/>
    <property type="match status" value="1"/>
</dbReference>
<reference evidence="2 3" key="1">
    <citation type="submission" date="2018-04" db="EMBL/GenBank/DDBJ databases">
        <title>Genomic Encyclopedia of Type Strains, Phase III (KMG-III): the genomes of soil and plant-associated and newly described type strains.</title>
        <authorList>
            <person name="Whitman W."/>
        </authorList>
    </citation>
    <scope>NUCLEOTIDE SEQUENCE [LARGE SCALE GENOMIC DNA]</scope>
    <source>
        <strain evidence="2 3">NW12</strain>
    </source>
</reference>
<dbReference type="InterPro" id="IPR011250">
    <property type="entry name" value="OMP/PagP_B-barrel"/>
</dbReference>
<name>A0A2T4YQ19_9SPHN</name>
<keyword evidence="3" id="KW-1185">Reference proteome</keyword>
<accession>A0A2T4YQ19</accession>
<keyword evidence="1" id="KW-0732">Signal</keyword>
<sequence length="221" mass="22868">MRKLSIAVAIAAAALAAPAFAQDMSAPAPTDNSAAPGEAAAPDGSKAFGIEPYFGVMGGWEQFDNEAGHGIPQALNANGTLRRGYKPSGSLVQGVLGVNVPLGPVFVGAEGNVIKGIDGNIDWQYGAAGRFGFRAGDSGLIYGKVGYQWVNFDHFSGLSNTVPNTNRDYSAITYGIGAEVGPQSIGLKGITGNAGFRIRAEVNTFGDAQSFRPMLGIVTHF</sequence>
<dbReference type="Gene3D" id="2.40.160.20">
    <property type="match status" value="1"/>
</dbReference>
<evidence type="ECO:0000313" key="2">
    <source>
        <dbReference type="EMBL" id="PTM45599.1"/>
    </source>
</evidence>
<feature type="signal peptide" evidence="1">
    <location>
        <begin position="1"/>
        <end position="21"/>
    </location>
</feature>
<organism evidence="2 3">
    <name type="scientific">Sphingomonas aerolata</name>
    <dbReference type="NCBI Taxonomy" id="185951"/>
    <lineage>
        <taxon>Bacteria</taxon>
        <taxon>Pseudomonadati</taxon>
        <taxon>Pseudomonadota</taxon>
        <taxon>Alphaproteobacteria</taxon>
        <taxon>Sphingomonadales</taxon>
        <taxon>Sphingomonadaceae</taxon>
        <taxon>Sphingomonas</taxon>
    </lineage>
</organism>
<feature type="chain" id="PRO_5015567837" evidence="1">
    <location>
        <begin position="22"/>
        <end position="221"/>
    </location>
</feature>